<dbReference type="PANTHER" id="PTHR12338">
    <property type="entry name" value="AUTOTRANSPORTER"/>
    <property type="match status" value="1"/>
</dbReference>
<evidence type="ECO:0000313" key="4">
    <source>
        <dbReference type="Proteomes" id="UP000036367"/>
    </source>
</evidence>
<dbReference type="InterPro" id="IPR008638">
    <property type="entry name" value="FhaB/CdiA-like_TPS"/>
</dbReference>
<name>A0A0J1EJI3_RHOIS</name>
<dbReference type="InterPro" id="IPR011050">
    <property type="entry name" value="Pectin_lyase_fold/virulence"/>
</dbReference>
<gene>
    <name evidence="3" type="ORF">RISK_002311</name>
</gene>
<dbReference type="NCBIfam" id="TIGR01901">
    <property type="entry name" value="adhes_NPXG"/>
    <property type="match status" value="1"/>
</dbReference>
<evidence type="ECO:0000313" key="3">
    <source>
        <dbReference type="EMBL" id="KLU05679.1"/>
    </source>
</evidence>
<protein>
    <submittedName>
        <fullName evidence="3">Adhesin</fullName>
    </submittedName>
</protein>
<evidence type="ECO:0000256" key="1">
    <source>
        <dbReference type="SAM" id="MobiDB-lite"/>
    </source>
</evidence>
<dbReference type="InterPro" id="IPR050909">
    <property type="entry name" value="Bact_Autotransporter_VF"/>
</dbReference>
<dbReference type="InterPro" id="IPR012334">
    <property type="entry name" value="Pectin_lyas_fold"/>
</dbReference>
<organism evidence="3 4">
    <name type="scientific">Rhodopirellula islandica</name>
    <dbReference type="NCBI Taxonomy" id="595434"/>
    <lineage>
        <taxon>Bacteria</taxon>
        <taxon>Pseudomonadati</taxon>
        <taxon>Planctomycetota</taxon>
        <taxon>Planctomycetia</taxon>
        <taxon>Pirellulales</taxon>
        <taxon>Pirellulaceae</taxon>
        <taxon>Rhodopirellula</taxon>
    </lineage>
</organism>
<keyword evidence="4" id="KW-1185">Reference proteome</keyword>
<dbReference type="PANTHER" id="PTHR12338:SF5">
    <property type="entry name" value="ANTIGEN 43-RELATED"/>
    <property type="match status" value="1"/>
</dbReference>
<feature type="region of interest" description="Disordered" evidence="1">
    <location>
        <begin position="1663"/>
        <end position="1715"/>
    </location>
</feature>
<accession>A0A0J1EJI3</accession>
<feature type="region of interest" description="Disordered" evidence="1">
    <location>
        <begin position="1"/>
        <end position="23"/>
    </location>
</feature>
<evidence type="ECO:0000259" key="2">
    <source>
        <dbReference type="SMART" id="SM00912"/>
    </source>
</evidence>
<dbReference type="InterPro" id="IPR041286">
    <property type="entry name" value="MBG_2"/>
</dbReference>
<dbReference type="PATRIC" id="fig|595434.4.peg.2204"/>
<dbReference type="Pfam" id="PF05860">
    <property type="entry name" value="TPS"/>
    <property type="match status" value="1"/>
</dbReference>
<dbReference type="STRING" id="595434.RISK_002311"/>
<comment type="caution">
    <text evidence="3">The sequence shown here is derived from an EMBL/GenBank/DDBJ whole genome shotgun (WGS) entry which is preliminary data.</text>
</comment>
<dbReference type="Pfam" id="PF18676">
    <property type="entry name" value="MBG_2"/>
    <property type="match status" value="1"/>
</dbReference>
<dbReference type="Proteomes" id="UP000036367">
    <property type="component" value="Unassembled WGS sequence"/>
</dbReference>
<reference evidence="3" key="1">
    <citation type="submission" date="2015-05" db="EMBL/GenBank/DDBJ databases">
        <title>Permanent draft genome of Rhodopirellula islandicus K833.</title>
        <authorList>
            <person name="Kizina J."/>
            <person name="Richter M."/>
            <person name="Glockner F.O."/>
            <person name="Harder J."/>
        </authorList>
    </citation>
    <scope>NUCLEOTIDE SEQUENCE [LARGE SCALE GENOMIC DNA]</scope>
    <source>
        <strain evidence="3">K833</strain>
    </source>
</reference>
<proteinExistence type="predicted"/>
<dbReference type="SUPFAM" id="SSF51126">
    <property type="entry name" value="Pectin lyase-like"/>
    <property type="match status" value="1"/>
</dbReference>
<dbReference type="SMART" id="SM00912">
    <property type="entry name" value="Haemagg_act"/>
    <property type="match status" value="1"/>
</dbReference>
<dbReference type="Gene3D" id="2.160.20.10">
    <property type="entry name" value="Single-stranded right-handed beta-helix, Pectin lyase-like"/>
    <property type="match status" value="1"/>
</dbReference>
<sequence length="1715" mass="175175">MTKKTDRRSNGQPEGGNGIRPTRTSVMRKRLILSAILAGCSMPGSLLAQAPVGGNIVAGAGTIDNSVSNLTNITTSTDRAVINWEDFSVGSGHTVNFDQLSSNSAVLNRVIGSAPQSLINGAITSNGNVFVSNASGVVIGSTGVINTNGFTATTLDITNDRFMSGDLSFSGNSDAAIVNNGLISTGDGGANLIASQVFNNGTIESSGTINLATGGQLKMPGGSYIQADLETISNGISNGSSLIQNSGTIRAIGGLNVGGEVYLVNPNGNIVNEATIIAALSSPDGTQSGGTVEMVASADAALTNASIDVSGSVGGRVVVTGDRVEVTSSNVNASGELGGGDVRIGGGWKGTDATVANASTTKISADSQISVDATVNGDAGSVVVWADTATDFAGQINARALGDGDGGQAEVSGKQELVFTGNADLRASHLDKEHGTLLLDPASFTVDSSNQDAIRAQWGSGNLVIEAADTIDIEVDVFPTLSSGGDESGYNDGSKTQLTLREESGGNGAVDITIAANIRDSRQNSAAVEINAGTGSVTVTEDGSLSSNLGGYEDVTVSANSFDAAGSVSIDTLIATGNESVGIGDAATGTLNLSDETMTNIRSVEIQGSDFDVDMGGPASSYSTLKLVGETVNIDRFEGYTLNIESNDLTITGPVIGGGNFQFIGQANQSIGLGSGSGDLQFSKAILAGITGFNTFEMGHNTASGSDISIVDAGLNFNNVILRGSAIEIDRLSIGNNLSLFTDALNVLNAVTQVADTGALSIQSMTSSRTVGLGDSTVGLLNITADEFDHLGLYSSLDVTVGSGDVMVDMDFTENYSSRIRIDNGSGLIHLGNVSLDSNLFQLISNDLQVSNSVTGDVDKTALDLNAGVSRMAVGSAASGDWTLDNTEFGRLSSFKQLTLHNTQVNGMLDVAGVELGNELDFSSITPGSVSLLSDSMVLSDVSVPDALNLSVYSGLAFDGGVKTDDPTSSLTITAGRASDGTSGSTTVGIGDGTTGAVHLDNDEINRINQFETVHVGHVYASSPGTTQVNATFDKNLTLSGGGQTTIDSLTMTDGSDLDVSTHYKWGGTGNPGTDKIVVGNITSDGDIKIDSSRVEVNGDAHTVSGDVLVEATLTTIGDGSQTGHVSIGSANGTTTVETEDLDINASGTAGAQIGYAFTGTELENATGDIVVETTGDVNLTGQGSHFASIGHGDSLGGDDTGKTVSGNVTLHGGKNVNIQTGHIGHLVDATGTYGSGSTSVFAGMQDFNEDNENRAGGDYYQPYTLEVDSQSVLVSDAYADGGKLSLFAPSLSSYDIDPSALLNGGHASGDPPTNFAGPSDPANDFYGEYIGDASHNWSLFSSPIGLDLQIIDATSVYGDVINSPATLDLLTDASVLFGSPTVTDLGLQVDYESIDHETDAGSYVLQIDSENLKGGYYIRKLYRNGETYGTGPGTLITNDGRHIITPADLSIVINNQSKTYGDLFSWEGTEFDATGLVNGQTIEALVLASGGAAETASVLGGPYSITGSTPTGTGFKASNYGISYTLGTLTVNPAPLDVILLPASKLFGTEGVSETTQFTTSGLKGLDAIEHIVVVSAGIPSSATPGAYALNHDVPFGVHFDASNYTISFTDAILTVFSPDGENSHDVWTRHNLVSSSLPMSLNGSGGGMTSSRTGRSAVEITTPGQEGDISGTGAGQPDLDDTVMPLEQPSDQNATESSVSSVRSSDSPGNTTI</sequence>
<feature type="domain" description="Filamentous haemagglutinin FhaB/tRNA nuclease CdiA-like TPS" evidence="2">
    <location>
        <begin position="47"/>
        <end position="161"/>
    </location>
</feature>
<dbReference type="EMBL" id="LECT01000017">
    <property type="protein sequence ID" value="KLU05679.1"/>
    <property type="molecule type" value="Genomic_DNA"/>
</dbReference>
<feature type="compositionally biased region" description="Low complexity" evidence="1">
    <location>
        <begin position="1699"/>
        <end position="1709"/>
    </location>
</feature>